<dbReference type="CDD" id="cd21155">
    <property type="entry name" value="PUA_MCTS-1-like"/>
    <property type="match status" value="1"/>
</dbReference>
<gene>
    <name evidence="4" type="ORF">C0Q70_06230</name>
</gene>
<dbReference type="GO" id="GO:0032259">
    <property type="term" value="P:methylation"/>
    <property type="evidence" value="ECO:0007669"/>
    <property type="project" value="UniProtKB-KW"/>
</dbReference>
<dbReference type="InterPro" id="IPR049561">
    <property type="entry name" value="NSUN5_7_fdxn-like"/>
</dbReference>
<feature type="compositionally biased region" description="Basic residues" evidence="2">
    <location>
        <begin position="558"/>
        <end position="570"/>
    </location>
</feature>
<reference evidence="4 5" key="1">
    <citation type="submission" date="2018-04" db="EMBL/GenBank/DDBJ databases">
        <title>The genome of golden apple snail Pomacea canaliculata provides insight into stress tolerance and invasive adaptation.</title>
        <authorList>
            <person name="Liu C."/>
            <person name="Liu B."/>
            <person name="Ren Y."/>
            <person name="Zhang Y."/>
            <person name="Wang H."/>
            <person name="Li S."/>
            <person name="Jiang F."/>
            <person name="Yin L."/>
            <person name="Zhang G."/>
            <person name="Qian W."/>
            <person name="Fan W."/>
        </authorList>
    </citation>
    <scope>NUCLEOTIDE SEQUENCE [LARGE SCALE GENOMIC DNA]</scope>
    <source>
        <strain evidence="4">SZHN2017</strain>
        <tissue evidence="4">Muscle</tissue>
    </source>
</reference>
<dbReference type="PANTHER" id="PTHR14663:SF2">
    <property type="entry name" value="METHYLTRANSFERASE NSUN7-RELATED"/>
    <property type="match status" value="1"/>
</dbReference>
<evidence type="ECO:0000313" key="4">
    <source>
        <dbReference type="EMBL" id="PVD34949.1"/>
    </source>
</evidence>
<evidence type="ECO:0000259" key="3">
    <source>
        <dbReference type="PROSITE" id="PS51686"/>
    </source>
</evidence>
<dbReference type="GO" id="GO:0003723">
    <property type="term" value="F:RNA binding"/>
    <property type="evidence" value="ECO:0007669"/>
    <property type="project" value="UniProtKB-UniRule"/>
</dbReference>
<evidence type="ECO:0000313" key="5">
    <source>
        <dbReference type="Proteomes" id="UP000245119"/>
    </source>
</evidence>
<dbReference type="SUPFAM" id="SSF88697">
    <property type="entry name" value="PUA domain-like"/>
    <property type="match status" value="1"/>
</dbReference>
<dbReference type="PANTHER" id="PTHR14663">
    <property type="entry name" value="METHYLTRANSFERASE NSUN7-RELATED"/>
    <property type="match status" value="1"/>
</dbReference>
<comment type="similarity">
    <text evidence="1">Belongs to the class I-like SAM-binding methyltransferase superfamily. RsmB/NOP family.</text>
</comment>
<protein>
    <recommendedName>
        <fullName evidence="3">SAM-dependent MTase RsmB/NOP-type domain-containing protein</fullName>
    </recommendedName>
</protein>
<dbReference type="AlphaFoldDB" id="A0A2T7PNF9"/>
<dbReference type="Proteomes" id="UP000245119">
    <property type="component" value="Linkage Group LG3"/>
</dbReference>
<dbReference type="InterPro" id="IPR029063">
    <property type="entry name" value="SAM-dependent_MTases_sf"/>
</dbReference>
<comment type="caution">
    <text evidence="1">Lacks conserved residue(s) required for the propagation of feature annotation.</text>
</comment>
<proteinExistence type="inferred from homology"/>
<feature type="compositionally biased region" description="Polar residues" evidence="2">
    <location>
        <begin position="571"/>
        <end position="588"/>
    </location>
</feature>
<dbReference type="EMBL" id="PZQS01000003">
    <property type="protein sequence ID" value="PVD34949.1"/>
    <property type="molecule type" value="Genomic_DNA"/>
</dbReference>
<dbReference type="InterPro" id="IPR004521">
    <property type="entry name" value="Uncharacterised_CHP00451"/>
</dbReference>
<organism evidence="4 5">
    <name type="scientific">Pomacea canaliculata</name>
    <name type="common">Golden apple snail</name>
    <dbReference type="NCBI Taxonomy" id="400727"/>
    <lineage>
        <taxon>Eukaryota</taxon>
        <taxon>Metazoa</taxon>
        <taxon>Spiralia</taxon>
        <taxon>Lophotrochozoa</taxon>
        <taxon>Mollusca</taxon>
        <taxon>Gastropoda</taxon>
        <taxon>Caenogastropoda</taxon>
        <taxon>Architaenioglossa</taxon>
        <taxon>Ampullarioidea</taxon>
        <taxon>Ampullariidae</taxon>
        <taxon>Pomacea</taxon>
    </lineage>
</organism>
<feature type="binding site" evidence="1">
    <location>
        <position position="347"/>
    </location>
    <ligand>
        <name>S-adenosyl-L-methionine</name>
        <dbReference type="ChEBI" id="CHEBI:59789"/>
    </ligand>
</feature>
<sequence>MLESFTSDSSVASEFFRKEPCIYTHRMFQRAAQIFASLRHNSDSDHSSPVRRKLVSVKEPASRPVPPMDFTDTTEKKLTYELAFATLKFQGVFEDVLEDSMFFAHHPELQDDSALVMVVLWDFQSRKFQPRVPVGDETLDPAVVQIENAILGMKTKLNATLARRRIKASAPSIEYLLPDIVRAKSSSQKPIPVYAWVNQLKINAAELLEQLKDEGFRQLTYIPEDGELFEGKTFFVDPNCSDTLVFSVDCSLLLQEHDLVTEGFLVRQDKSTCMAAHSVLPLLLENHDVIITNPGTGLVVAHLVSLIHDQEGFIIAVGGASSSTQTTMQDNLDFLGASKAVKIIPQDITELELDDVRLKNARVAVVIADCTKSAINNAVSFIVTEGEDLKILKHITSVEQDSNHLSHLMTKHTNQLRHTLRLPKIQAVVYLTRSVHQEENEVVVEKALEFVNMVQIQKKMPWKVIPPVIPFLGDDITNQKGIIGKYIKFPPSSMTNGCFLVAIAREPQSASDIVARARAKGLISKNSKLRTSQSQSIKLESENDSSKGEESHSSVPPRRNHIKPSKKRNKSQTASLPQATSCPSSAKPSRQRVPPATHLSHASSSKETKDHLPEHLKCLPADPFILPHMQVDKGAIGFVLSGANIMCPGLTSPGARMTKVDKDAIVAIMAEGKETALAIGLTKMSTDEILSKNKGVGVDNIHFLNDGLWQMKAVK</sequence>
<dbReference type="InterPro" id="IPR015947">
    <property type="entry name" value="PUA-like_sf"/>
</dbReference>
<dbReference type="STRING" id="400727.A0A2T7PNF9"/>
<dbReference type="InterPro" id="IPR002478">
    <property type="entry name" value="PUA"/>
</dbReference>
<comment type="caution">
    <text evidence="4">The sequence shown here is derived from an EMBL/GenBank/DDBJ whole genome shotgun (WGS) entry which is preliminary data.</text>
</comment>
<dbReference type="NCBIfam" id="TIGR00451">
    <property type="entry name" value="unchar_dom_2"/>
    <property type="match status" value="1"/>
</dbReference>
<dbReference type="InterPro" id="IPR048248">
    <property type="entry name" value="PUA_eIF2d-like"/>
</dbReference>
<feature type="domain" description="SAM-dependent MTase RsmB/NOP-type" evidence="3">
    <location>
        <begin position="183"/>
        <end position="506"/>
    </location>
</feature>
<dbReference type="OrthoDB" id="6817893at2759"/>
<dbReference type="Pfam" id="PF26292">
    <property type="entry name" value="PUA_elF2D"/>
    <property type="match status" value="1"/>
</dbReference>
<evidence type="ECO:0000256" key="1">
    <source>
        <dbReference type="PROSITE-ProRule" id="PRU01023"/>
    </source>
</evidence>
<feature type="region of interest" description="Disordered" evidence="2">
    <location>
        <begin position="41"/>
        <end position="70"/>
    </location>
</feature>
<dbReference type="Pfam" id="PF21148">
    <property type="entry name" value="NSUN5_fdxn-like"/>
    <property type="match status" value="1"/>
</dbReference>
<feature type="region of interest" description="Disordered" evidence="2">
    <location>
        <begin position="526"/>
        <end position="611"/>
    </location>
</feature>
<dbReference type="PROSITE" id="PS50890">
    <property type="entry name" value="PUA"/>
    <property type="match status" value="1"/>
</dbReference>
<feature type="compositionally biased region" description="Basic and acidic residues" evidence="2">
    <location>
        <begin position="539"/>
        <end position="552"/>
    </location>
</feature>
<feature type="compositionally biased region" description="Polar residues" evidence="2">
    <location>
        <begin position="526"/>
        <end position="538"/>
    </location>
</feature>
<dbReference type="Gene3D" id="3.30.70.1170">
    <property type="entry name" value="Sun protein, domain 3"/>
    <property type="match status" value="1"/>
</dbReference>
<dbReference type="InterPro" id="IPR001678">
    <property type="entry name" value="MeTrfase_RsmB-F_NOP2_dom"/>
</dbReference>
<keyword evidence="1" id="KW-0694">RNA-binding</keyword>
<dbReference type="Gene3D" id="3.40.50.150">
    <property type="entry name" value="Vaccinia Virus protein VP39"/>
    <property type="match status" value="1"/>
</dbReference>
<keyword evidence="1" id="KW-0808">Transferase</keyword>
<accession>A0A2T7PNF9</accession>
<dbReference type="PROSITE" id="PS51686">
    <property type="entry name" value="SAM_MT_RSMB_NOP"/>
    <property type="match status" value="1"/>
</dbReference>
<dbReference type="InterPro" id="IPR042620">
    <property type="entry name" value="NSUN7"/>
</dbReference>
<keyword evidence="5" id="KW-1185">Reference proteome</keyword>
<dbReference type="GO" id="GO:0008168">
    <property type="term" value="F:methyltransferase activity"/>
    <property type="evidence" value="ECO:0007669"/>
    <property type="project" value="UniProtKB-KW"/>
</dbReference>
<keyword evidence="1" id="KW-0489">Methyltransferase</keyword>
<dbReference type="Gene3D" id="3.10.400.20">
    <property type="match status" value="1"/>
</dbReference>
<dbReference type="SMART" id="SM00359">
    <property type="entry name" value="PUA"/>
    <property type="match status" value="1"/>
</dbReference>
<evidence type="ECO:0000256" key="2">
    <source>
        <dbReference type="SAM" id="MobiDB-lite"/>
    </source>
</evidence>
<name>A0A2T7PNF9_POMCA</name>
<keyword evidence="1" id="KW-0949">S-adenosyl-L-methionine</keyword>
<dbReference type="SUPFAM" id="SSF53335">
    <property type="entry name" value="S-adenosyl-L-methionine-dependent methyltransferases"/>
    <property type="match status" value="1"/>
</dbReference>